<feature type="region of interest" description="Disordered" evidence="1">
    <location>
        <begin position="11"/>
        <end position="33"/>
    </location>
</feature>
<name>A0A8S2XXW4_9BILA</name>
<dbReference type="EMBL" id="CAJOBH010072938">
    <property type="protein sequence ID" value="CAF4480468.1"/>
    <property type="molecule type" value="Genomic_DNA"/>
</dbReference>
<dbReference type="AlphaFoldDB" id="A0A8S2XXW4"/>
<proteinExistence type="predicted"/>
<evidence type="ECO:0000256" key="1">
    <source>
        <dbReference type="SAM" id="MobiDB-lite"/>
    </source>
</evidence>
<evidence type="ECO:0000313" key="4">
    <source>
        <dbReference type="Proteomes" id="UP000681967"/>
    </source>
</evidence>
<comment type="caution">
    <text evidence="3">The sequence shown here is derived from an EMBL/GenBank/DDBJ whole genome shotgun (WGS) entry which is preliminary data.</text>
</comment>
<evidence type="ECO:0000313" key="3">
    <source>
        <dbReference type="EMBL" id="CAF4517373.1"/>
    </source>
</evidence>
<protein>
    <submittedName>
        <fullName evidence="3">Uncharacterized protein</fullName>
    </submittedName>
</protein>
<dbReference type="EMBL" id="CAJOBH010081054">
    <property type="protein sequence ID" value="CAF4517373.1"/>
    <property type="molecule type" value="Genomic_DNA"/>
</dbReference>
<feature type="non-terminal residue" evidence="3">
    <location>
        <position position="33"/>
    </location>
</feature>
<dbReference type="Proteomes" id="UP000681967">
    <property type="component" value="Unassembled WGS sequence"/>
</dbReference>
<reference evidence="3" key="1">
    <citation type="submission" date="2021-02" db="EMBL/GenBank/DDBJ databases">
        <authorList>
            <person name="Nowell W R."/>
        </authorList>
    </citation>
    <scope>NUCLEOTIDE SEQUENCE</scope>
</reference>
<evidence type="ECO:0000313" key="2">
    <source>
        <dbReference type="EMBL" id="CAF4480468.1"/>
    </source>
</evidence>
<accession>A0A8S2XXW4</accession>
<gene>
    <name evidence="2" type="ORF">BYL167_LOCUS35102</name>
    <name evidence="3" type="ORF">BYL167_LOCUS36753</name>
</gene>
<organism evidence="3 4">
    <name type="scientific">Rotaria magnacalcarata</name>
    <dbReference type="NCBI Taxonomy" id="392030"/>
    <lineage>
        <taxon>Eukaryota</taxon>
        <taxon>Metazoa</taxon>
        <taxon>Spiralia</taxon>
        <taxon>Gnathifera</taxon>
        <taxon>Rotifera</taxon>
        <taxon>Eurotatoria</taxon>
        <taxon>Bdelloidea</taxon>
        <taxon>Philodinida</taxon>
        <taxon>Philodinidae</taxon>
        <taxon>Rotaria</taxon>
    </lineage>
</organism>
<sequence>MKQIREQIEARLREQTAPTADAEMTTSSQSLTN</sequence>
<feature type="compositionally biased region" description="Polar residues" evidence="1">
    <location>
        <begin position="24"/>
        <end position="33"/>
    </location>
</feature>